<evidence type="ECO:0000313" key="4">
    <source>
        <dbReference type="Proteomes" id="UP000318834"/>
    </source>
</evidence>
<accession>A0A537IG44</accession>
<dbReference type="EMBL" id="VBAP01000160">
    <property type="protein sequence ID" value="TMI70209.1"/>
    <property type="molecule type" value="Genomic_DNA"/>
</dbReference>
<feature type="domain" description="DUF4189" evidence="2">
    <location>
        <begin position="34"/>
        <end position="120"/>
    </location>
</feature>
<dbReference type="Proteomes" id="UP000318834">
    <property type="component" value="Unassembled WGS sequence"/>
</dbReference>
<feature type="signal peptide" evidence="1">
    <location>
        <begin position="1"/>
        <end position="20"/>
    </location>
</feature>
<reference evidence="3 4" key="1">
    <citation type="journal article" date="2019" name="Nat. Microbiol.">
        <title>Mediterranean grassland soil C-N compound turnover is dependent on rainfall and depth, and is mediated by genomically divergent microorganisms.</title>
        <authorList>
            <person name="Diamond S."/>
            <person name="Andeer P.F."/>
            <person name="Li Z."/>
            <person name="Crits-Christoph A."/>
            <person name="Burstein D."/>
            <person name="Anantharaman K."/>
            <person name="Lane K.R."/>
            <person name="Thomas B.C."/>
            <person name="Pan C."/>
            <person name="Northen T.R."/>
            <person name="Banfield J.F."/>
        </authorList>
    </citation>
    <scope>NUCLEOTIDE SEQUENCE [LARGE SCALE GENOMIC DNA]</scope>
    <source>
        <strain evidence="3">NP_8</strain>
    </source>
</reference>
<dbReference type="AlphaFoldDB" id="A0A537IG44"/>
<feature type="chain" id="PRO_5021756693" evidence="1">
    <location>
        <begin position="21"/>
        <end position="124"/>
    </location>
</feature>
<comment type="caution">
    <text evidence="3">The sequence shown here is derived from an EMBL/GenBank/DDBJ whole genome shotgun (WGS) entry which is preliminary data.</text>
</comment>
<dbReference type="InterPro" id="IPR025240">
    <property type="entry name" value="DUF4189"/>
</dbReference>
<proteinExistence type="predicted"/>
<evidence type="ECO:0000259" key="2">
    <source>
        <dbReference type="Pfam" id="PF13827"/>
    </source>
</evidence>
<name>A0A537IG44_9BACT</name>
<evidence type="ECO:0000313" key="3">
    <source>
        <dbReference type="EMBL" id="TMI70209.1"/>
    </source>
</evidence>
<protein>
    <submittedName>
        <fullName evidence="3">DUF4189 domain-containing protein</fullName>
    </submittedName>
</protein>
<dbReference type="Pfam" id="PF13827">
    <property type="entry name" value="DUF4189"/>
    <property type="match status" value="1"/>
</dbReference>
<keyword evidence="1" id="KW-0732">Signal</keyword>
<gene>
    <name evidence="3" type="ORF">E6H05_14015</name>
</gene>
<organism evidence="3 4">
    <name type="scientific">Candidatus Segetimicrobium genomatis</name>
    <dbReference type="NCBI Taxonomy" id="2569760"/>
    <lineage>
        <taxon>Bacteria</taxon>
        <taxon>Bacillati</taxon>
        <taxon>Candidatus Sysuimicrobiota</taxon>
        <taxon>Candidatus Sysuimicrobiia</taxon>
        <taxon>Candidatus Sysuimicrobiales</taxon>
        <taxon>Candidatus Segetimicrobiaceae</taxon>
        <taxon>Candidatus Segetimicrobium</taxon>
    </lineage>
</organism>
<sequence>MTVRAVALAWALALPVAMLAADSFGARIGKRQLWGSIAYNTKTGSYGYAVDRKTKRDAETDAFGQCGSNCDLIRTFRDACAAVAAKPTRTSSDTGASREIAQMKALKKCGSDCAVKVWACTSEK</sequence>
<evidence type="ECO:0000256" key="1">
    <source>
        <dbReference type="SAM" id="SignalP"/>
    </source>
</evidence>